<sequence length="172" mass="18905">MKASRRQVFAALWAAILLIASTTIFAQPTPPTILHAAEAAKVLPDAVFFRGQSATVQTRNSAGIHFADDMFMLTALVDNSGYSSGVQQKYQAYFITEVPLDFSGQTLKPGAYGVGIVKDHFIVMDIAAHDLFTAPVTHDTELKRPMPLQLNADGDQYRLYFGRDYVSFAQAK</sequence>
<evidence type="ECO:0000313" key="2">
    <source>
        <dbReference type="EMBL" id="QNI30253.1"/>
    </source>
</evidence>
<organism evidence="2 3">
    <name type="scientific">Alloacidobacterium dinghuense</name>
    <dbReference type="NCBI Taxonomy" id="2763107"/>
    <lineage>
        <taxon>Bacteria</taxon>
        <taxon>Pseudomonadati</taxon>
        <taxon>Acidobacteriota</taxon>
        <taxon>Terriglobia</taxon>
        <taxon>Terriglobales</taxon>
        <taxon>Acidobacteriaceae</taxon>
        <taxon>Alloacidobacterium</taxon>
    </lineage>
</organism>
<keyword evidence="1" id="KW-0732">Signal</keyword>
<feature type="chain" id="PRO_5028868785" description="DUF4352 domain-containing protein" evidence="1">
    <location>
        <begin position="27"/>
        <end position="172"/>
    </location>
</feature>
<dbReference type="KEGG" id="adin:H7849_13755"/>
<evidence type="ECO:0000313" key="3">
    <source>
        <dbReference type="Proteomes" id="UP000515312"/>
    </source>
</evidence>
<evidence type="ECO:0008006" key="4">
    <source>
        <dbReference type="Google" id="ProtNLM"/>
    </source>
</evidence>
<name>A0A7G8BCI3_9BACT</name>
<dbReference type="AlphaFoldDB" id="A0A7G8BCI3"/>
<dbReference type="EMBL" id="CP060394">
    <property type="protein sequence ID" value="QNI30253.1"/>
    <property type="molecule type" value="Genomic_DNA"/>
</dbReference>
<proteinExistence type="predicted"/>
<protein>
    <recommendedName>
        <fullName evidence="4">DUF4352 domain-containing protein</fullName>
    </recommendedName>
</protein>
<dbReference type="Proteomes" id="UP000515312">
    <property type="component" value="Chromosome"/>
</dbReference>
<dbReference type="RefSeq" id="WP_186740000.1">
    <property type="nucleotide sequence ID" value="NZ_CP060394.1"/>
</dbReference>
<gene>
    <name evidence="2" type="ORF">H7849_13755</name>
</gene>
<evidence type="ECO:0000256" key="1">
    <source>
        <dbReference type="SAM" id="SignalP"/>
    </source>
</evidence>
<accession>A0A7G8BCI3</accession>
<keyword evidence="3" id="KW-1185">Reference proteome</keyword>
<reference evidence="2 3" key="1">
    <citation type="submission" date="2020-08" db="EMBL/GenBank/DDBJ databases">
        <title>Edaphobacter telluris sp. nov. and Acidobacterium dinghuensis sp. nov., two acidobacteria isolated from forest soil.</title>
        <authorList>
            <person name="Fu J."/>
            <person name="Qiu L."/>
        </authorList>
    </citation>
    <scope>NUCLEOTIDE SEQUENCE [LARGE SCALE GENOMIC DNA]</scope>
    <source>
        <strain evidence="2">4Y35</strain>
    </source>
</reference>
<feature type="signal peptide" evidence="1">
    <location>
        <begin position="1"/>
        <end position="26"/>
    </location>
</feature>